<dbReference type="EMBL" id="BAABDD010000017">
    <property type="protein sequence ID" value="GAA3753068.1"/>
    <property type="molecule type" value="Genomic_DNA"/>
</dbReference>
<proteinExistence type="predicted"/>
<dbReference type="SUPFAM" id="SSF47413">
    <property type="entry name" value="lambda repressor-like DNA-binding domains"/>
    <property type="match status" value="1"/>
</dbReference>
<protein>
    <submittedName>
        <fullName evidence="2">Helix-turn-helix transcriptional regulator</fullName>
    </submittedName>
</protein>
<keyword evidence="3" id="KW-1185">Reference proteome</keyword>
<dbReference type="Proteomes" id="UP001500908">
    <property type="component" value="Unassembled WGS sequence"/>
</dbReference>
<dbReference type="SMART" id="SM00530">
    <property type="entry name" value="HTH_XRE"/>
    <property type="match status" value="1"/>
</dbReference>
<evidence type="ECO:0000259" key="1">
    <source>
        <dbReference type="PROSITE" id="PS50943"/>
    </source>
</evidence>
<evidence type="ECO:0000313" key="3">
    <source>
        <dbReference type="Proteomes" id="UP001500908"/>
    </source>
</evidence>
<sequence>MAAKTKVTLRAQWLGKMLKELREDAGLTLREPADHIRRSTSTLSRYESGTLPITQGEVTELMNLYGVEEKSQRTAMLQLADEITKTGWWDRYSKDISRTTDYVWLESRSQHVRVFSPLVVPGLLQTPQYAETVIKTADPDASKQQIERWVSARMTRQRVIEGENPTALSVILEEAVLRCPTGGPAIMAEQVRHLCVMAERPNIELRVLPFDSGAYPNPGGEFTLFKLADPFPEVVHVDSVAGVIFLEREDAARLAALYGRLEGHCLSVADSAAMVMALEKELS</sequence>
<dbReference type="InterPro" id="IPR043917">
    <property type="entry name" value="DUF5753"/>
</dbReference>
<dbReference type="Gene3D" id="1.10.260.40">
    <property type="entry name" value="lambda repressor-like DNA-binding domains"/>
    <property type="match status" value="1"/>
</dbReference>
<dbReference type="CDD" id="cd00093">
    <property type="entry name" value="HTH_XRE"/>
    <property type="match status" value="1"/>
</dbReference>
<evidence type="ECO:0000313" key="2">
    <source>
        <dbReference type="EMBL" id="GAA3753068.1"/>
    </source>
</evidence>
<accession>A0ABP7G3G6</accession>
<dbReference type="InterPro" id="IPR010982">
    <property type="entry name" value="Lambda_DNA-bd_dom_sf"/>
</dbReference>
<dbReference type="InterPro" id="IPR001387">
    <property type="entry name" value="Cro/C1-type_HTH"/>
</dbReference>
<dbReference type="Pfam" id="PF13560">
    <property type="entry name" value="HTH_31"/>
    <property type="match status" value="1"/>
</dbReference>
<name>A0ABP7G3G6_9ACTN</name>
<dbReference type="Pfam" id="PF19054">
    <property type="entry name" value="DUF5753"/>
    <property type="match status" value="1"/>
</dbReference>
<comment type="caution">
    <text evidence="2">The sequence shown here is derived from an EMBL/GenBank/DDBJ whole genome shotgun (WGS) entry which is preliminary data.</text>
</comment>
<reference evidence="3" key="1">
    <citation type="journal article" date="2019" name="Int. J. Syst. Evol. Microbiol.">
        <title>The Global Catalogue of Microorganisms (GCM) 10K type strain sequencing project: providing services to taxonomists for standard genome sequencing and annotation.</title>
        <authorList>
            <consortium name="The Broad Institute Genomics Platform"/>
            <consortium name="The Broad Institute Genome Sequencing Center for Infectious Disease"/>
            <person name="Wu L."/>
            <person name="Ma J."/>
        </authorList>
    </citation>
    <scope>NUCLEOTIDE SEQUENCE [LARGE SCALE GENOMIC DNA]</scope>
    <source>
        <strain evidence="3">JCM 17137</strain>
    </source>
</reference>
<gene>
    <name evidence="2" type="ORF">GCM10022402_34860</name>
</gene>
<organism evidence="2 3">
    <name type="scientific">Salinactinospora qingdaonensis</name>
    <dbReference type="NCBI Taxonomy" id="702744"/>
    <lineage>
        <taxon>Bacteria</taxon>
        <taxon>Bacillati</taxon>
        <taxon>Actinomycetota</taxon>
        <taxon>Actinomycetes</taxon>
        <taxon>Streptosporangiales</taxon>
        <taxon>Nocardiopsidaceae</taxon>
        <taxon>Salinactinospora</taxon>
    </lineage>
</organism>
<dbReference type="RefSeq" id="WP_344973156.1">
    <property type="nucleotide sequence ID" value="NZ_BAABDD010000017.1"/>
</dbReference>
<dbReference type="PROSITE" id="PS50943">
    <property type="entry name" value="HTH_CROC1"/>
    <property type="match status" value="1"/>
</dbReference>
<feature type="domain" description="HTH cro/C1-type" evidence="1">
    <location>
        <begin position="18"/>
        <end position="72"/>
    </location>
</feature>